<dbReference type="Proteomes" id="UP001519306">
    <property type="component" value="Unassembled WGS sequence"/>
</dbReference>
<feature type="repeat" description="TPR" evidence="1">
    <location>
        <begin position="175"/>
        <end position="208"/>
    </location>
</feature>
<protein>
    <submittedName>
        <fullName evidence="2">Tetratricopeptide (TPR) repeat protein</fullName>
    </submittedName>
</protein>
<keyword evidence="3" id="KW-1185">Reference proteome</keyword>
<dbReference type="Pfam" id="PF13181">
    <property type="entry name" value="TPR_8"/>
    <property type="match status" value="1"/>
</dbReference>
<dbReference type="SMART" id="SM00028">
    <property type="entry name" value="TPR"/>
    <property type="match status" value="4"/>
</dbReference>
<dbReference type="Gene3D" id="1.25.40.10">
    <property type="entry name" value="Tetratricopeptide repeat domain"/>
    <property type="match status" value="2"/>
</dbReference>
<accession>A0ABS4KBR5</accession>
<keyword evidence="1" id="KW-0802">TPR repeat</keyword>
<name>A0ABS4KBR5_9FIRM</name>
<comment type="caution">
    <text evidence="2">The sequence shown here is derived from an EMBL/GenBank/DDBJ whole genome shotgun (WGS) entry which is preliminary data.</text>
</comment>
<sequence length="366" mass="43155">MYIENKIQEKLKNIVFLELKKDTEINGYTIKKDTPLPINLDDLMYGIKEKDYEDNINLAEINKTIVYLLGIEEDFKHREEYLKILKHSVDDEYKYIYSLAIIAKQQKSNLDSYIYLLALNNICDQTIEGRFAKNNILEALYDEYAKELSDDEKTNILKRIIIEYEKLIAEENSYAPAYYRLGYVNRALGKYIKSKLYFEKFLRFSENEILNEEIRSVLEELEDYANIESVKTYISYGKFNEAYNLLLKISGLYPVQDEVLYYIGLCQYNLGFVKESIKSIEEAIDLNKNQEEYYNQLAISNIAIGNEEKAIKVYKNAFFNIKDSYLLNYNLGILLLNLGRDEYKDYLKKAYQLNPSDELLDLLDIK</sequence>
<dbReference type="InterPro" id="IPR011990">
    <property type="entry name" value="TPR-like_helical_dom_sf"/>
</dbReference>
<evidence type="ECO:0000313" key="2">
    <source>
        <dbReference type="EMBL" id="MBP2025224.1"/>
    </source>
</evidence>
<dbReference type="PROSITE" id="PS50005">
    <property type="entry name" value="TPR"/>
    <property type="match status" value="1"/>
</dbReference>
<reference evidence="2 3" key="1">
    <citation type="submission" date="2021-03" db="EMBL/GenBank/DDBJ databases">
        <title>Genomic Encyclopedia of Type Strains, Phase IV (KMG-IV): sequencing the most valuable type-strain genomes for metagenomic binning, comparative biology and taxonomic classification.</title>
        <authorList>
            <person name="Goeker M."/>
        </authorList>
    </citation>
    <scope>NUCLEOTIDE SEQUENCE [LARGE SCALE GENOMIC DNA]</scope>
    <source>
        <strain evidence="2 3">DSM 27563</strain>
    </source>
</reference>
<evidence type="ECO:0000313" key="3">
    <source>
        <dbReference type="Proteomes" id="UP001519306"/>
    </source>
</evidence>
<gene>
    <name evidence="2" type="ORF">J2Z71_000754</name>
</gene>
<dbReference type="RefSeq" id="WP_210060524.1">
    <property type="nucleotide sequence ID" value="NZ_JAGGLJ010000006.1"/>
</dbReference>
<proteinExistence type="predicted"/>
<evidence type="ECO:0000256" key="1">
    <source>
        <dbReference type="PROSITE-ProRule" id="PRU00339"/>
    </source>
</evidence>
<dbReference type="InterPro" id="IPR019734">
    <property type="entry name" value="TPR_rpt"/>
</dbReference>
<dbReference type="SUPFAM" id="SSF48452">
    <property type="entry name" value="TPR-like"/>
    <property type="match status" value="2"/>
</dbReference>
<organism evidence="2 3">
    <name type="scientific">Peptoniphilus stercorisuis</name>
    <dbReference type="NCBI Taxonomy" id="1436965"/>
    <lineage>
        <taxon>Bacteria</taxon>
        <taxon>Bacillati</taxon>
        <taxon>Bacillota</taxon>
        <taxon>Tissierellia</taxon>
        <taxon>Tissierellales</taxon>
        <taxon>Peptoniphilaceae</taxon>
        <taxon>Peptoniphilus</taxon>
    </lineage>
</organism>
<dbReference type="EMBL" id="JAGGLJ010000006">
    <property type="protein sequence ID" value="MBP2025224.1"/>
    <property type="molecule type" value="Genomic_DNA"/>
</dbReference>